<evidence type="ECO:0000313" key="1">
    <source>
        <dbReference type="EMBL" id="MDT0608032.1"/>
    </source>
</evidence>
<dbReference type="Proteomes" id="UP001255246">
    <property type="component" value="Unassembled WGS sequence"/>
</dbReference>
<evidence type="ECO:0000313" key="2">
    <source>
        <dbReference type="Proteomes" id="UP001255246"/>
    </source>
</evidence>
<protein>
    <submittedName>
        <fullName evidence="1">Uncharacterized protein</fullName>
    </submittedName>
</protein>
<organism evidence="1 2">
    <name type="scientific">Croceitalea rosinachiae</name>
    <dbReference type="NCBI Taxonomy" id="3075596"/>
    <lineage>
        <taxon>Bacteria</taxon>
        <taxon>Pseudomonadati</taxon>
        <taxon>Bacteroidota</taxon>
        <taxon>Flavobacteriia</taxon>
        <taxon>Flavobacteriales</taxon>
        <taxon>Flavobacteriaceae</taxon>
        <taxon>Croceitalea</taxon>
    </lineage>
</organism>
<dbReference type="RefSeq" id="WP_311352380.1">
    <property type="nucleotide sequence ID" value="NZ_JAVRHR010000003.1"/>
</dbReference>
<dbReference type="EMBL" id="JAVRHR010000003">
    <property type="protein sequence ID" value="MDT0608032.1"/>
    <property type="molecule type" value="Genomic_DNA"/>
</dbReference>
<accession>A0ABU3ACX1</accession>
<gene>
    <name evidence="1" type="ORF">RM706_13370</name>
</gene>
<comment type="caution">
    <text evidence="1">The sequence shown here is derived from an EMBL/GenBank/DDBJ whole genome shotgun (WGS) entry which is preliminary data.</text>
</comment>
<name>A0ABU3ACX1_9FLAO</name>
<reference evidence="1 2" key="1">
    <citation type="submission" date="2023-09" db="EMBL/GenBank/DDBJ databases">
        <authorList>
            <person name="Rey-Velasco X."/>
        </authorList>
    </citation>
    <scope>NUCLEOTIDE SEQUENCE [LARGE SCALE GENOMIC DNA]</scope>
    <source>
        <strain evidence="1 2">F388</strain>
    </source>
</reference>
<keyword evidence="2" id="KW-1185">Reference proteome</keyword>
<sequence length="115" mass="13193">MELKQDYLLLGEKRRKLIVNLLTQNIVTERIGESLSAACVAFDKKGGHFQPTENINPLADAIDLTGVDFSGEQEKWEMMGNIYDYHTNWEHYKIHDRSADFIASKIYEAWCIAIG</sequence>
<proteinExistence type="predicted"/>